<dbReference type="InterPro" id="IPR054710">
    <property type="entry name" value="Tri101-like_N"/>
</dbReference>
<feature type="domain" description="Trichothecene 3-O-acetyltransferase-like N-terminal" evidence="2">
    <location>
        <begin position="16"/>
        <end position="166"/>
    </location>
</feature>
<dbReference type="PANTHER" id="PTHR31896">
    <property type="entry name" value="FAMILY REGULATORY PROTEIN, PUTATIVE (AFU_ORTHOLOGUE AFUA_3G14730)-RELATED"/>
    <property type="match status" value="1"/>
</dbReference>
<organism evidence="3 4">
    <name type="scientific">Dekkera bruxellensis</name>
    <name type="common">Brettanomyces custersii</name>
    <dbReference type="NCBI Taxonomy" id="5007"/>
    <lineage>
        <taxon>Eukaryota</taxon>
        <taxon>Fungi</taxon>
        <taxon>Dikarya</taxon>
        <taxon>Ascomycota</taxon>
        <taxon>Saccharomycotina</taxon>
        <taxon>Pichiomycetes</taxon>
        <taxon>Pichiales</taxon>
        <taxon>Pichiaceae</taxon>
        <taxon>Brettanomyces</taxon>
    </lineage>
</organism>
<evidence type="ECO:0000313" key="3">
    <source>
        <dbReference type="EMBL" id="VUG20271.1"/>
    </source>
</evidence>
<dbReference type="Proteomes" id="UP000478008">
    <property type="component" value="Unassembled WGS sequence"/>
</dbReference>
<proteinExistence type="predicted"/>
<dbReference type="InterPro" id="IPR051283">
    <property type="entry name" value="Sec_Metabolite_Acyltrans"/>
</dbReference>
<name>A0A7D9D0Q9_DEKBR</name>
<dbReference type="EMBL" id="CABFWN010000006">
    <property type="protein sequence ID" value="VUG20271.1"/>
    <property type="molecule type" value="Genomic_DNA"/>
</dbReference>
<dbReference type="AlphaFoldDB" id="A0A7D9D0Q9"/>
<evidence type="ECO:0000313" key="4">
    <source>
        <dbReference type="Proteomes" id="UP000478008"/>
    </source>
</evidence>
<dbReference type="PANTHER" id="PTHR31896:SF64">
    <property type="entry name" value="TRICHOTHECENE 3-O-ACETYLTRANSFERASE"/>
    <property type="match status" value="1"/>
</dbReference>
<keyword evidence="4" id="KW-1185">Reference proteome</keyword>
<reference evidence="3 4" key="1">
    <citation type="submission" date="2019-07" db="EMBL/GenBank/DDBJ databases">
        <authorList>
            <person name="Friedrich A."/>
            <person name="Schacherer J."/>
        </authorList>
    </citation>
    <scope>NUCLEOTIDE SEQUENCE [LARGE SCALE GENOMIC DNA]</scope>
</reference>
<accession>A0A7D9D0Q9</accession>
<dbReference type="InterPro" id="IPR023213">
    <property type="entry name" value="CAT-like_dom_sf"/>
</dbReference>
<dbReference type="GO" id="GO:0016740">
    <property type="term" value="F:transferase activity"/>
    <property type="evidence" value="ECO:0007669"/>
    <property type="project" value="UniProtKB-KW"/>
</dbReference>
<evidence type="ECO:0000259" key="2">
    <source>
        <dbReference type="Pfam" id="PF22664"/>
    </source>
</evidence>
<keyword evidence="1" id="KW-0808">Transferase</keyword>
<sequence length="435" mass="49300">MSVKLDVFGQQPLLRIYTQLVFCYPEWKPIESGFIVSRLIDGISKLKKVAPWVGGRIFDENGVAKVTESGNSHILTIKDLRKDTTYPDFTELQRDDFPFKWLDEKVLCPRMTIPGTQNEVNKNAECPFLIQLTVIKGGYLLSFVGEHALMDMGGQFELMEVFSKLCNGEVLTAADQLKLQLNKSCMPIYNDKRILPEESNVIRENNGQIGGDFSCSWRYFKFSRSSLLQLKKVCMQELVSGFVSTDDCLSALIWRSVLKARKQRQGESQIVYFYRAVDIRPFLGFEKNQMGVFVNMALSHSSIGEVLSSKLGTLATNLRAKLARDSIIRNSMITATKIHRAKDKNAVNITPDLDSSLDIQISSWSKFKCFDLDFGMELGNPVAVRRPQFITLEGLIYFMPKTLDGSVIVGLCLRNDDFDKIMLDDSFMQYCKVIG</sequence>
<protein>
    <submittedName>
        <fullName evidence="3">DEBR0S6_11848g1_1</fullName>
    </submittedName>
</protein>
<dbReference type="Pfam" id="PF22664">
    <property type="entry name" value="TRI-like_N"/>
    <property type="match status" value="1"/>
</dbReference>
<gene>
    <name evidence="3" type="primary">TRI101</name>
    <name evidence="3" type="ORF">DEBR0S6_11848G</name>
</gene>
<evidence type="ECO:0000256" key="1">
    <source>
        <dbReference type="ARBA" id="ARBA00022679"/>
    </source>
</evidence>
<dbReference type="Gene3D" id="3.30.559.10">
    <property type="entry name" value="Chloramphenicol acetyltransferase-like domain"/>
    <property type="match status" value="2"/>
</dbReference>